<feature type="compositionally biased region" description="Polar residues" evidence="1">
    <location>
        <begin position="304"/>
        <end position="322"/>
    </location>
</feature>
<name>A0A1S9RYM0_PENBI</name>
<dbReference type="Proteomes" id="UP000190744">
    <property type="component" value="Unassembled WGS sequence"/>
</dbReference>
<feature type="compositionally biased region" description="Pro residues" evidence="1">
    <location>
        <begin position="355"/>
        <end position="368"/>
    </location>
</feature>
<feature type="region of interest" description="Disordered" evidence="1">
    <location>
        <begin position="630"/>
        <end position="774"/>
    </location>
</feature>
<protein>
    <submittedName>
        <fullName evidence="2">Uncharacterized protein</fullName>
    </submittedName>
</protein>
<feature type="region of interest" description="Disordered" evidence="1">
    <location>
        <begin position="503"/>
        <end position="549"/>
    </location>
</feature>
<dbReference type="EMBL" id="LJBN01000057">
    <property type="protein sequence ID" value="OOQ90629.1"/>
    <property type="molecule type" value="Genomic_DNA"/>
</dbReference>
<evidence type="ECO:0000313" key="2">
    <source>
        <dbReference type="EMBL" id="OOQ90629.1"/>
    </source>
</evidence>
<dbReference type="AlphaFoldDB" id="A0A1S9RYM0"/>
<feature type="region of interest" description="Disordered" evidence="1">
    <location>
        <begin position="110"/>
        <end position="136"/>
    </location>
</feature>
<feature type="compositionally biased region" description="Polar residues" evidence="1">
    <location>
        <begin position="412"/>
        <end position="435"/>
    </location>
</feature>
<feature type="compositionally biased region" description="Polar residues" evidence="1">
    <location>
        <begin position="754"/>
        <end position="764"/>
    </location>
</feature>
<feature type="compositionally biased region" description="Basic residues" evidence="1">
    <location>
        <begin position="720"/>
        <end position="730"/>
    </location>
</feature>
<evidence type="ECO:0000256" key="1">
    <source>
        <dbReference type="SAM" id="MobiDB-lite"/>
    </source>
</evidence>
<feature type="region of interest" description="Disordered" evidence="1">
    <location>
        <begin position="250"/>
        <end position="383"/>
    </location>
</feature>
<feature type="compositionally biased region" description="Basic and acidic residues" evidence="1">
    <location>
        <begin position="123"/>
        <end position="134"/>
    </location>
</feature>
<feature type="compositionally biased region" description="Basic residues" evidence="1">
    <location>
        <begin position="765"/>
        <end position="774"/>
    </location>
</feature>
<feature type="region of interest" description="Disordered" evidence="1">
    <location>
        <begin position="411"/>
        <end position="470"/>
    </location>
</feature>
<reference evidence="3" key="1">
    <citation type="submission" date="2015-09" db="EMBL/GenBank/DDBJ databases">
        <authorList>
            <person name="Fill T.P."/>
            <person name="Baretta J.F."/>
            <person name="de Almeida L.G."/>
            <person name="Rocha M."/>
            <person name="de Souza D.H."/>
            <person name="Malavazi I."/>
            <person name="Cerdeira L.T."/>
            <person name="Hong H."/>
            <person name="Samborskyy M."/>
            <person name="de Vasconcelos A.T."/>
            <person name="Leadlay P."/>
            <person name="Rodrigues-Filho E."/>
        </authorList>
    </citation>
    <scope>NUCLEOTIDE SEQUENCE [LARGE SCALE GENOMIC DNA]</scope>
    <source>
        <strain evidence="3">LaBioMMi 136</strain>
    </source>
</reference>
<gene>
    <name evidence="2" type="ORF">PEBR_03927</name>
</gene>
<comment type="caution">
    <text evidence="2">The sequence shown here is derived from an EMBL/GenBank/DDBJ whole genome shotgun (WGS) entry which is preliminary data.</text>
</comment>
<evidence type="ECO:0000313" key="3">
    <source>
        <dbReference type="Proteomes" id="UP000190744"/>
    </source>
</evidence>
<feature type="region of interest" description="Disordered" evidence="1">
    <location>
        <begin position="1"/>
        <end position="25"/>
    </location>
</feature>
<accession>A0A1S9RYM0</accession>
<proteinExistence type="predicted"/>
<sequence length="774" mass="84643">MSKRHTQKDTASSRQQDRENRTSQTRLFTTLGISDAAAQRTVSDLLRRVYDAGPGDLRSSIHRNGVRQGIRDRMESMPAAIQNHSAPRDEVVNTLYNLFKLLQALWNKRPAAKSSRRPPIESQVHEPPRGRFDHSGPSVVPDADVQIIAHDNPGQPVPIRLSDLLPDANDPTNRSQDGDWVNASAIRLGALRQTLINEGYMVEGATLWWSPHALDTIDPAQLGTPQDGETRLTSMNLASTVRRAMGMYYPSHRQPCPENQDGTTQSPLRRPNFTIITRPRTVTGGALVPQQPELVRPGVIPRGSVTTDPATSRNPLGTQIQPPSVRPTIDEAPAPQRHARQQPVQASATTETPSPQAPPTPTPAPPRQPRVVSVDDGPFDFTVPQSAIDALNAPGPGSGLFEYQGLSIVPRRSSSPEATQLARQSTAQPTTQPAENTGDKRRRAPDEEPLTCPAQRRRHSNEATAQRDLSNDATAISMFFDASTLPATEGLGETQRLGRALGVPQQPSAARSPPRPLATGAPRLRDQAFGTRRRQIGSHQIPRAARNIPRSSSVGGLQVEALQQPSMVPAFIPPIAEVTSRVIPSTGTDIFEQVGESWLGIRENRMPPMVQEAIASRRFTAEIDQGTEQMTLTGDPEQPSGPVSAPLPQTTAPEPTRPVPAPQTSDDEIRASRKRRRRFTEYRRRPTDSSSSNSQDSPRKKRRINTSSLPDKKSPPSPKVAKRGVKRGAKRAPTEEERLLAGQVRDVSEGVRRLSTQSPRSAQPSKHRSSCVTT</sequence>
<organism evidence="2 3">
    <name type="scientific">Penicillium brasilianum</name>
    <dbReference type="NCBI Taxonomy" id="104259"/>
    <lineage>
        <taxon>Eukaryota</taxon>
        <taxon>Fungi</taxon>
        <taxon>Dikarya</taxon>
        <taxon>Ascomycota</taxon>
        <taxon>Pezizomycotina</taxon>
        <taxon>Eurotiomycetes</taxon>
        <taxon>Eurotiomycetidae</taxon>
        <taxon>Eurotiales</taxon>
        <taxon>Aspergillaceae</taxon>
        <taxon>Penicillium</taxon>
    </lineage>
</organism>